<dbReference type="Pfam" id="PF13439">
    <property type="entry name" value="Glyco_transf_4"/>
    <property type="match status" value="1"/>
</dbReference>
<sequence length="370" mass="42708">MLNNKRIILTVTNDLTHDRRMFRICSSLSEAGAEVILIGRRWKDSKSFSPPGFKGVRLKCIFNKGPLFYIEYNKRLFFHLVTHKYDVVCACDLDTALSVRWASFFNAGKTVYDAHEFFTEVPELTGRPAIKRIWEWIGRATIPHFNLRYTVGNELASLMRKKYSVDFQVIRNIAPHQGKQVENIPIENRKKILLYQGALNVGRGLEDCIKSISMLPEWEFWLAGEGDITDQLKDLTEKLNLKQQIKFLGWVHPDNLPGLMNQAKLGINMRETGSLNDFYSLPNKFFDCIHAGLPSINMNYPEYKTVNDKYPCSILIDEVSPESIVNTIQHIDQHPEELIRMSKACIDAAKEFTWEKESAKLVKLYENLLD</sequence>
<organism evidence="4 5">
    <name type="scientific">Candidatus Opimibacter skivensis</name>
    <dbReference type="NCBI Taxonomy" id="2982028"/>
    <lineage>
        <taxon>Bacteria</taxon>
        <taxon>Pseudomonadati</taxon>
        <taxon>Bacteroidota</taxon>
        <taxon>Saprospiria</taxon>
        <taxon>Saprospirales</taxon>
        <taxon>Saprospiraceae</taxon>
        <taxon>Candidatus Opimibacter</taxon>
    </lineage>
</organism>
<dbReference type="PANTHER" id="PTHR46401:SF2">
    <property type="entry name" value="GLYCOSYLTRANSFERASE WBBK-RELATED"/>
    <property type="match status" value="1"/>
</dbReference>
<accession>A0A9D7SQG2</accession>
<protein>
    <submittedName>
        <fullName evidence="4">Glycosyltransferase</fullName>
    </submittedName>
</protein>
<feature type="domain" description="Glycosyl transferase family 1" evidence="2">
    <location>
        <begin position="182"/>
        <end position="343"/>
    </location>
</feature>
<dbReference type="AlphaFoldDB" id="A0A9D7SQG2"/>
<dbReference type="InterPro" id="IPR028098">
    <property type="entry name" value="Glyco_trans_4-like_N"/>
</dbReference>
<reference evidence="4 5" key="1">
    <citation type="submission" date="2020-10" db="EMBL/GenBank/DDBJ databases">
        <title>Connecting structure to function with the recovery of over 1000 high-quality activated sludge metagenome-assembled genomes encoding full-length rRNA genes using long-read sequencing.</title>
        <authorList>
            <person name="Singleton C.M."/>
            <person name="Petriglieri F."/>
            <person name="Kristensen J.M."/>
            <person name="Kirkegaard R.H."/>
            <person name="Michaelsen T.Y."/>
            <person name="Andersen M.H."/>
            <person name="Karst S.M."/>
            <person name="Dueholm M.S."/>
            <person name="Nielsen P.H."/>
            <person name="Albertsen M."/>
        </authorList>
    </citation>
    <scope>NUCLEOTIDE SEQUENCE [LARGE SCALE GENOMIC DNA]</scope>
    <source>
        <strain evidence="4">Ribe_18-Q3-R11-54_MAXAC.273</strain>
    </source>
</reference>
<proteinExistence type="predicted"/>
<evidence type="ECO:0000259" key="3">
    <source>
        <dbReference type="Pfam" id="PF13439"/>
    </source>
</evidence>
<dbReference type="EMBL" id="JADKGY010000001">
    <property type="protein sequence ID" value="MBK9981360.1"/>
    <property type="molecule type" value="Genomic_DNA"/>
</dbReference>
<dbReference type="PANTHER" id="PTHR46401">
    <property type="entry name" value="GLYCOSYLTRANSFERASE WBBK-RELATED"/>
    <property type="match status" value="1"/>
</dbReference>
<dbReference type="Proteomes" id="UP000808337">
    <property type="component" value="Unassembled WGS sequence"/>
</dbReference>
<dbReference type="InterPro" id="IPR001296">
    <property type="entry name" value="Glyco_trans_1"/>
</dbReference>
<feature type="domain" description="Glycosyltransferase subfamily 4-like N-terminal" evidence="3">
    <location>
        <begin position="20"/>
        <end position="172"/>
    </location>
</feature>
<evidence type="ECO:0000259" key="2">
    <source>
        <dbReference type="Pfam" id="PF00534"/>
    </source>
</evidence>
<dbReference type="GO" id="GO:0009103">
    <property type="term" value="P:lipopolysaccharide biosynthetic process"/>
    <property type="evidence" value="ECO:0007669"/>
    <property type="project" value="TreeGrafter"/>
</dbReference>
<name>A0A9D7SQG2_9BACT</name>
<evidence type="ECO:0000256" key="1">
    <source>
        <dbReference type="ARBA" id="ARBA00022679"/>
    </source>
</evidence>
<gene>
    <name evidence="4" type="ORF">IPP15_02860</name>
</gene>
<dbReference type="SUPFAM" id="SSF53756">
    <property type="entry name" value="UDP-Glycosyltransferase/glycogen phosphorylase"/>
    <property type="match status" value="1"/>
</dbReference>
<evidence type="ECO:0000313" key="5">
    <source>
        <dbReference type="Proteomes" id="UP000808337"/>
    </source>
</evidence>
<dbReference type="GO" id="GO:0016757">
    <property type="term" value="F:glycosyltransferase activity"/>
    <property type="evidence" value="ECO:0007669"/>
    <property type="project" value="InterPro"/>
</dbReference>
<comment type="caution">
    <text evidence="4">The sequence shown here is derived from an EMBL/GenBank/DDBJ whole genome shotgun (WGS) entry which is preliminary data.</text>
</comment>
<dbReference type="Gene3D" id="3.40.50.2000">
    <property type="entry name" value="Glycogen Phosphorylase B"/>
    <property type="match status" value="2"/>
</dbReference>
<keyword evidence="1" id="KW-0808">Transferase</keyword>
<dbReference type="Pfam" id="PF00534">
    <property type="entry name" value="Glycos_transf_1"/>
    <property type="match status" value="1"/>
</dbReference>
<evidence type="ECO:0000313" key="4">
    <source>
        <dbReference type="EMBL" id="MBK9981360.1"/>
    </source>
</evidence>